<protein>
    <submittedName>
        <fullName evidence="9">Response regulator transcription factor</fullName>
    </submittedName>
</protein>
<dbReference type="SUPFAM" id="SSF46894">
    <property type="entry name" value="C-terminal effector domain of the bipartite response regulators"/>
    <property type="match status" value="1"/>
</dbReference>
<dbReference type="PROSITE" id="PS50110">
    <property type="entry name" value="RESPONSE_REGULATORY"/>
    <property type="match status" value="1"/>
</dbReference>
<keyword evidence="1 6" id="KW-0597">Phosphoprotein</keyword>
<dbReference type="InterPro" id="IPR000792">
    <property type="entry name" value="Tscrpt_reg_LuxR_C"/>
</dbReference>
<dbReference type="SUPFAM" id="SSF52172">
    <property type="entry name" value="CheY-like"/>
    <property type="match status" value="1"/>
</dbReference>
<proteinExistence type="predicted"/>
<organism evidence="9 10">
    <name type="scientific">Cohnella hashimotonis</name>
    <dbReference type="NCBI Taxonomy" id="2826895"/>
    <lineage>
        <taxon>Bacteria</taxon>
        <taxon>Bacillati</taxon>
        <taxon>Bacillota</taxon>
        <taxon>Bacilli</taxon>
        <taxon>Bacillales</taxon>
        <taxon>Paenibacillaceae</taxon>
        <taxon>Cohnella</taxon>
    </lineage>
</organism>
<dbReference type="EMBL" id="JAGRPV010000001">
    <property type="protein sequence ID" value="MDI4647179.1"/>
    <property type="molecule type" value="Genomic_DNA"/>
</dbReference>
<accession>A0ABT6TK07</accession>
<evidence type="ECO:0000256" key="4">
    <source>
        <dbReference type="ARBA" id="ARBA00023125"/>
    </source>
</evidence>
<dbReference type="PROSITE" id="PS50043">
    <property type="entry name" value="HTH_LUXR_2"/>
    <property type="match status" value="1"/>
</dbReference>
<feature type="domain" description="HTH luxR-type" evidence="7">
    <location>
        <begin position="139"/>
        <end position="204"/>
    </location>
</feature>
<dbReference type="SMART" id="SM00448">
    <property type="entry name" value="REC"/>
    <property type="match status" value="1"/>
</dbReference>
<dbReference type="Gene3D" id="3.40.50.2300">
    <property type="match status" value="1"/>
</dbReference>
<keyword evidence="2" id="KW-0902">Two-component regulatory system</keyword>
<sequence>MKPIRLLLVEDDPDWVKSMSVYLNREEDLLVVGTAATPEEALRLAASIEFDVALLDVHLTEAGRDGIYTALALAELRPVRMIMLTSDSSERTMTDAFTAGALHYLDKSRFKELPQAIRGVFHHPEAMEALLKELRRLKREEQLQPLTAAEREVYEMLEEGYTHSQIERKLYKSESTLKNQVNKILKKLGVRSGREAVDKVRKSGLDKESDIAEN</sequence>
<gene>
    <name evidence="9" type="ORF">KB449_19545</name>
</gene>
<dbReference type="InterPro" id="IPR001789">
    <property type="entry name" value="Sig_transdc_resp-reg_receiver"/>
</dbReference>
<evidence type="ECO:0000259" key="8">
    <source>
        <dbReference type="PROSITE" id="PS50110"/>
    </source>
</evidence>
<evidence type="ECO:0000256" key="5">
    <source>
        <dbReference type="ARBA" id="ARBA00023163"/>
    </source>
</evidence>
<dbReference type="InterPro" id="IPR039420">
    <property type="entry name" value="WalR-like"/>
</dbReference>
<dbReference type="Proteomes" id="UP001161691">
    <property type="component" value="Unassembled WGS sequence"/>
</dbReference>
<dbReference type="InterPro" id="IPR058245">
    <property type="entry name" value="NreC/VraR/RcsB-like_REC"/>
</dbReference>
<keyword evidence="5" id="KW-0804">Transcription</keyword>
<evidence type="ECO:0000313" key="9">
    <source>
        <dbReference type="EMBL" id="MDI4647179.1"/>
    </source>
</evidence>
<evidence type="ECO:0000256" key="2">
    <source>
        <dbReference type="ARBA" id="ARBA00023012"/>
    </source>
</evidence>
<reference evidence="9" key="1">
    <citation type="submission" date="2023-04" db="EMBL/GenBank/DDBJ databases">
        <title>Comparative genomic analysis of Cohnella hashimotonis sp. nov., isolated from the International Space Station.</title>
        <authorList>
            <person name="Venkateswaran K."/>
            <person name="Simpson A."/>
        </authorList>
    </citation>
    <scope>NUCLEOTIDE SEQUENCE</scope>
    <source>
        <strain evidence="9">F6_2S_P_1</strain>
    </source>
</reference>
<feature type="domain" description="Response regulatory" evidence="8">
    <location>
        <begin position="5"/>
        <end position="122"/>
    </location>
</feature>
<evidence type="ECO:0000256" key="6">
    <source>
        <dbReference type="PROSITE-ProRule" id="PRU00169"/>
    </source>
</evidence>
<dbReference type="InterPro" id="IPR011006">
    <property type="entry name" value="CheY-like_superfamily"/>
</dbReference>
<dbReference type="Gene3D" id="1.10.10.10">
    <property type="entry name" value="Winged helix-like DNA-binding domain superfamily/Winged helix DNA-binding domain"/>
    <property type="match status" value="1"/>
</dbReference>
<dbReference type="InterPro" id="IPR016032">
    <property type="entry name" value="Sig_transdc_resp-reg_C-effctor"/>
</dbReference>
<feature type="modified residue" description="4-aspartylphosphate" evidence="6">
    <location>
        <position position="56"/>
    </location>
</feature>
<dbReference type="Pfam" id="PF00196">
    <property type="entry name" value="GerE"/>
    <property type="match status" value="1"/>
</dbReference>
<keyword evidence="4" id="KW-0238">DNA-binding</keyword>
<dbReference type="RefSeq" id="WP_282909964.1">
    <property type="nucleotide sequence ID" value="NZ_JAGRPV010000001.1"/>
</dbReference>
<dbReference type="InterPro" id="IPR036388">
    <property type="entry name" value="WH-like_DNA-bd_sf"/>
</dbReference>
<name>A0ABT6TK07_9BACL</name>
<dbReference type="PRINTS" id="PR00038">
    <property type="entry name" value="HTHLUXR"/>
</dbReference>
<keyword evidence="3" id="KW-0805">Transcription regulation</keyword>
<dbReference type="Pfam" id="PF00072">
    <property type="entry name" value="Response_reg"/>
    <property type="match status" value="1"/>
</dbReference>
<keyword evidence="10" id="KW-1185">Reference proteome</keyword>
<evidence type="ECO:0000259" key="7">
    <source>
        <dbReference type="PROSITE" id="PS50043"/>
    </source>
</evidence>
<dbReference type="CDD" id="cd17535">
    <property type="entry name" value="REC_NarL-like"/>
    <property type="match status" value="1"/>
</dbReference>
<evidence type="ECO:0000256" key="3">
    <source>
        <dbReference type="ARBA" id="ARBA00023015"/>
    </source>
</evidence>
<evidence type="ECO:0000256" key="1">
    <source>
        <dbReference type="ARBA" id="ARBA00022553"/>
    </source>
</evidence>
<dbReference type="SMART" id="SM00421">
    <property type="entry name" value="HTH_LUXR"/>
    <property type="match status" value="1"/>
</dbReference>
<dbReference type="PANTHER" id="PTHR43214">
    <property type="entry name" value="TWO-COMPONENT RESPONSE REGULATOR"/>
    <property type="match status" value="1"/>
</dbReference>
<evidence type="ECO:0000313" key="10">
    <source>
        <dbReference type="Proteomes" id="UP001161691"/>
    </source>
</evidence>
<dbReference type="CDD" id="cd06170">
    <property type="entry name" value="LuxR_C_like"/>
    <property type="match status" value="1"/>
</dbReference>
<comment type="caution">
    <text evidence="9">The sequence shown here is derived from an EMBL/GenBank/DDBJ whole genome shotgun (WGS) entry which is preliminary data.</text>
</comment>